<evidence type="ECO:0008006" key="3">
    <source>
        <dbReference type="Google" id="ProtNLM"/>
    </source>
</evidence>
<accession>A0A845A846</accession>
<dbReference type="InterPro" id="IPR027417">
    <property type="entry name" value="P-loop_NTPase"/>
</dbReference>
<reference evidence="1 2" key="1">
    <citation type="submission" date="2019-12" db="EMBL/GenBank/DDBJ databases">
        <title>Genomic-based taxomic classification of the family Erythrobacteraceae.</title>
        <authorList>
            <person name="Xu L."/>
        </authorList>
    </citation>
    <scope>NUCLEOTIDE SEQUENCE [LARGE SCALE GENOMIC DNA]</scope>
    <source>
        <strain evidence="1 2">DSM 18604</strain>
    </source>
</reference>
<sequence length="261" mass="28637">MTKHHTRRELIGASPINSELVDYLNQARSPSHNQLAPCVALIGCDGSGKSTLARDLVSLLNRNINTRSVYLGLGTGDFGRRIAKLPLVGGVVSRFLQNKASKAHEGRDKRLPGLATALAMFGLSLTRRHRFREALKYRKKGVQIVTDRYPQAELAGGFDGPGLNSARKGSPLVEYLARREQSIYRQMAAYQPTVIIRLNVDVDTALARKADHERALLEKKIAVLPTLSFAGARIVDIDATRPYGDVLASTLAVLQRFGLRA</sequence>
<organism evidence="1 2">
    <name type="scientific">Altericroceibacterium indicum</name>
    <dbReference type="NCBI Taxonomy" id="374177"/>
    <lineage>
        <taxon>Bacteria</taxon>
        <taxon>Pseudomonadati</taxon>
        <taxon>Pseudomonadota</taxon>
        <taxon>Alphaproteobacteria</taxon>
        <taxon>Sphingomonadales</taxon>
        <taxon>Erythrobacteraceae</taxon>
        <taxon>Altericroceibacterium</taxon>
    </lineage>
</organism>
<evidence type="ECO:0000313" key="2">
    <source>
        <dbReference type="Proteomes" id="UP000460561"/>
    </source>
</evidence>
<dbReference type="AlphaFoldDB" id="A0A845A846"/>
<protein>
    <recommendedName>
        <fullName evidence="3">Thymidylate kinase</fullName>
    </recommendedName>
</protein>
<gene>
    <name evidence="1" type="ORF">GRI39_05065</name>
</gene>
<dbReference type="Gene3D" id="3.40.50.300">
    <property type="entry name" value="P-loop containing nucleotide triphosphate hydrolases"/>
    <property type="match status" value="1"/>
</dbReference>
<name>A0A845A846_9SPHN</name>
<dbReference type="OrthoDB" id="6853346at2"/>
<dbReference type="RefSeq" id="WP_160738649.1">
    <property type="nucleotide sequence ID" value="NZ_WTYQ01000002.1"/>
</dbReference>
<evidence type="ECO:0000313" key="1">
    <source>
        <dbReference type="EMBL" id="MXP25413.1"/>
    </source>
</evidence>
<keyword evidence="2" id="KW-1185">Reference proteome</keyword>
<dbReference type="EMBL" id="WTYQ01000002">
    <property type="protein sequence ID" value="MXP25413.1"/>
    <property type="molecule type" value="Genomic_DNA"/>
</dbReference>
<comment type="caution">
    <text evidence="1">The sequence shown here is derived from an EMBL/GenBank/DDBJ whole genome shotgun (WGS) entry which is preliminary data.</text>
</comment>
<proteinExistence type="predicted"/>
<dbReference type="Proteomes" id="UP000460561">
    <property type="component" value="Unassembled WGS sequence"/>
</dbReference>
<dbReference type="SUPFAM" id="SSF52540">
    <property type="entry name" value="P-loop containing nucleoside triphosphate hydrolases"/>
    <property type="match status" value="1"/>
</dbReference>